<reference evidence="10" key="1">
    <citation type="submission" date="2025-08" db="UniProtKB">
        <authorList>
            <consortium name="Ensembl"/>
        </authorList>
    </citation>
    <scope>IDENTIFICATION</scope>
</reference>
<protein>
    <recommendedName>
        <fullName evidence="9">Cadherin domain-containing protein</fullName>
    </recommendedName>
</protein>
<dbReference type="Pfam" id="PF00028">
    <property type="entry name" value="Cadherin"/>
    <property type="match status" value="3"/>
</dbReference>
<feature type="compositionally biased region" description="Pro residues" evidence="8">
    <location>
        <begin position="493"/>
        <end position="502"/>
    </location>
</feature>
<keyword evidence="5" id="KW-1133">Transmembrane helix</keyword>
<feature type="compositionally biased region" description="Basic residues" evidence="8">
    <location>
        <begin position="429"/>
        <end position="438"/>
    </location>
</feature>
<evidence type="ECO:0000256" key="3">
    <source>
        <dbReference type="ARBA" id="ARBA00022737"/>
    </source>
</evidence>
<evidence type="ECO:0000259" key="9">
    <source>
        <dbReference type="PROSITE" id="PS50268"/>
    </source>
</evidence>
<feature type="domain" description="Cadherin" evidence="9">
    <location>
        <begin position="176"/>
        <end position="283"/>
    </location>
</feature>
<dbReference type="AlphaFoldDB" id="A0A7N8YPX5"/>
<dbReference type="PROSITE" id="PS00232">
    <property type="entry name" value="CADHERIN_1"/>
    <property type="match status" value="2"/>
</dbReference>
<organism evidence="10 11">
    <name type="scientific">Mastacembelus armatus</name>
    <name type="common">zig-zag eel</name>
    <dbReference type="NCBI Taxonomy" id="205130"/>
    <lineage>
        <taxon>Eukaryota</taxon>
        <taxon>Metazoa</taxon>
        <taxon>Chordata</taxon>
        <taxon>Craniata</taxon>
        <taxon>Vertebrata</taxon>
        <taxon>Euteleostomi</taxon>
        <taxon>Actinopterygii</taxon>
        <taxon>Neopterygii</taxon>
        <taxon>Teleostei</taxon>
        <taxon>Neoteleostei</taxon>
        <taxon>Acanthomorphata</taxon>
        <taxon>Anabantaria</taxon>
        <taxon>Synbranchiformes</taxon>
        <taxon>Mastacembelidae</taxon>
        <taxon>Mastacembelus</taxon>
    </lineage>
</organism>
<evidence type="ECO:0000256" key="1">
    <source>
        <dbReference type="ARBA" id="ARBA00004370"/>
    </source>
</evidence>
<dbReference type="Gene3D" id="2.60.40.60">
    <property type="entry name" value="Cadherins"/>
    <property type="match status" value="5"/>
</dbReference>
<dbReference type="GeneTree" id="ENSGT00940000163878"/>
<proteinExistence type="predicted"/>
<feature type="compositionally biased region" description="Basic residues" evidence="8">
    <location>
        <begin position="450"/>
        <end position="464"/>
    </location>
</feature>
<evidence type="ECO:0000256" key="5">
    <source>
        <dbReference type="ARBA" id="ARBA00022989"/>
    </source>
</evidence>
<keyword evidence="3" id="KW-0677">Repeat</keyword>
<dbReference type="FunFam" id="2.60.40.60:FF:000020">
    <property type="entry name" value="Dachsous cadherin-related 1b"/>
    <property type="match status" value="3"/>
</dbReference>
<dbReference type="PANTHER" id="PTHR24026:SF126">
    <property type="entry name" value="PROTOCADHERIN FAT 4"/>
    <property type="match status" value="1"/>
</dbReference>
<dbReference type="InterPro" id="IPR002126">
    <property type="entry name" value="Cadherin-like_dom"/>
</dbReference>
<dbReference type="GO" id="GO:0005509">
    <property type="term" value="F:calcium ion binding"/>
    <property type="evidence" value="ECO:0007669"/>
    <property type="project" value="UniProtKB-UniRule"/>
</dbReference>
<feature type="domain" description="Cadherin" evidence="9">
    <location>
        <begin position="284"/>
        <end position="393"/>
    </location>
</feature>
<feature type="region of interest" description="Disordered" evidence="8">
    <location>
        <begin position="418"/>
        <end position="502"/>
    </location>
</feature>
<dbReference type="GO" id="GO:0005886">
    <property type="term" value="C:plasma membrane"/>
    <property type="evidence" value="ECO:0007669"/>
    <property type="project" value="UniProtKB-SubCell"/>
</dbReference>
<dbReference type="InterPro" id="IPR020894">
    <property type="entry name" value="Cadherin_CS"/>
</dbReference>
<reference evidence="10" key="2">
    <citation type="submission" date="2025-09" db="UniProtKB">
        <authorList>
            <consortium name="Ensembl"/>
        </authorList>
    </citation>
    <scope>IDENTIFICATION</scope>
</reference>
<sequence>IDNEIPVTLQVETESDKFAISPSGEFTTKVKLDYDEGAHNYSVEISISDGVSNDRAVVDVRVTDVNDNSPVFASDSVTKSVPEDTEVGSNVTAVPATDKDSSFNKELRYSLRGGEGRFSVDPVSAMVTVAGALDREAKAEYNLLLVAEDQGRPARSATATLLVQVSDINDNVPEFSEAEYEAEVLETEAVGTSLLTLSAADPDEGANGRVSYSIFQQSPSSHPDVFELDSSSGTLRLAQPLDYSEVKVYRLKVQASDGGTPSLIGNGSVVVKVKDVNNNPPEFSKESYDVAVPENLANGASILRLEVTDRDEVSGMRPKGHLSELRYSLRGGEGRFSVDPVSAMVTVAGALDRETKAEYNLLLVAEDQGRPARSATATLLVQVSDINDNVPKFSEAEYEAEVLETEAVGTSLLTLSAVDPDDGANGRVTQHHFPRHPRPPVDPRGPVLRGKPRKYFHHHRHRRRPGPERRGHTVPPLPSPALQVQRGEARGPGTPPQPVPSP</sequence>
<dbReference type="SMART" id="SM00112">
    <property type="entry name" value="CA"/>
    <property type="match status" value="4"/>
</dbReference>
<evidence type="ECO:0000256" key="4">
    <source>
        <dbReference type="ARBA" id="ARBA00022837"/>
    </source>
</evidence>
<evidence type="ECO:0000256" key="6">
    <source>
        <dbReference type="ARBA" id="ARBA00023136"/>
    </source>
</evidence>
<name>A0A7N8YPX5_9TELE</name>
<dbReference type="Proteomes" id="UP000261640">
    <property type="component" value="Unplaced"/>
</dbReference>
<dbReference type="InterPro" id="IPR015919">
    <property type="entry name" value="Cadherin-like_sf"/>
</dbReference>
<feature type="domain" description="Cadherin" evidence="9">
    <location>
        <begin position="18"/>
        <end position="72"/>
    </location>
</feature>
<evidence type="ECO:0000256" key="7">
    <source>
        <dbReference type="PROSITE-ProRule" id="PRU00043"/>
    </source>
</evidence>
<evidence type="ECO:0000256" key="2">
    <source>
        <dbReference type="ARBA" id="ARBA00022692"/>
    </source>
</evidence>
<keyword evidence="2" id="KW-0812">Transmembrane</keyword>
<keyword evidence="6" id="KW-0472">Membrane</keyword>
<dbReference type="SUPFAM" id="SSF49313">
    <property type="entry name" value="Cadherin-like"/>
    <property type="match status" value="5"/>
</dbReference>
<dbReference type="PANTHER" id="PTHR24026">
    <property type="entry name" value="FAT ATYPICAL CADHERIN-RELATED"/>
    <property type="match status" value="1"/>
</dbReference>
<keyword evidence="4 7" id="KW-0106">Calcium</keyword>
<accession>A0A7N8YPX5</accession>
<dbReference type="PROSITE" id="PS50268">
    <property type="entry name" value="CADHERIN_2"/>
    <property type="match status" value="4"/>
</dbReference>
<dbReference type="CDD" id="cd11304">
    <property type="entry name" value="Cadherin_repeat"/>
    <property type="match status" value="5"/>
</dbReference>
<evidence type="ECO:0000313" key="11">
    <source>
        <dbReference type="Proteomes" id="UP000261640"/>
    </source>
</evidence>
<evidence type="ECO:0000256" key="8">
    <source>
        <dbReference type="SAM" id="MobiDB-lite"/>
    </source>
</evidence>
<evidence type="ECO:0000313" key="10">
    <source>
        <dbReference type="Ensembl" id="ENSMAMP00000066852.1"/>
    </source>
</evidence>
<dbReference type="GO" id="GO:0009653">
    <property type="term" value="P:anatomical structure morphogenesis"/>
    <property type="evidence" value="ECO:0007669"/>
    <property type="project" value="UniProtKB-ARBA"/>
</dbReference>
<dbReference type="Ensembl" id="ENSMAMT00000068555.1">
    <property type="protein sequence ID" value="ENSMAMP00000066852.1"/>
    <property type="gene ID" value="ENSMAMG00000023018.2"/>
</dbReference>
<feature type="domain" description="Cadherin" evidence="9">
    <location>
        <begin position="73"/>
        <end position="175"/>
    </location>
</feature>
<dbReference type="InParanoid" id="A0A7N8YPX5"/>
<dbReference type="PRINTS" id="PR00205">
    <property type="entry name" value="CADHERIN"/>
</dbReference>
<dbReference type="GO" id="GO:0007156">
    <property type="term" value="P:homophilic cell adhesion via plasma membrane adhesion molecules"/>
    <property type="evidence" value="ECO:0007669"/>
    <property type="project" value="InterPro"/>
</dbReference>
<keyword evidence="11" id="KW-1185">Reference proteome</keyword>
<comment type="subcellular location">
    <subcellularLocation>
        <location evidence="1">Membrane</location>
    </subcellularLocation>
</comment>